<sequence>MPDRTSSPKETQIPTNLRLLLILEEVVRRGVAVKPAQLADALGLPKPTLHRLLQTAEEEAFLQRDLDGRSYGPGPRLRSLAVNTISSEHLRTARLAILKAVAEEIGETCNLATPDREGMTYLDRVETKWPLRIQLPIGTQVPFHCTASGKMYLSTLRAATLNSVLSARALEPQTDKTITSPDALRAELQKTRERGYSTDDEEFMTGMAAIAVPILDTQDRLMATLSVHAPVQRHSLSQILEFLEPLKTAAMRLTQLHEDLSTGN</sequence>
<dbReference type="Gene3D" id="1.10.10.10">
    <property type="entry name" value="Winged helix-like DNA-binding domain superfamily/Winged helix DNA-binding domain"/>
    <property type="match status" value="1"/>
</dbReference>
<reference evidence="6 7" key="4">
    <citation type="journal article" date="2018" name="Environ. Microbiol. Rep.">
        <title>Phylogenetic distribution of roseobacticides in the Roseobacter group and their effect on microalgae.</title>
        <authorList>
            <person name="Sonnenschein E.C."/>
            <person name="Phippen C.B."/>
            <person name="Bentzon-Tilia M."/>
            <person name="Rasmussen S.A."/>
            <person name="Nielsen K.F."/>
            <person name="Gram L."/>
        </authorList>
    </citation>
    <scope>NUCLEOTIDE SEQUENCE [LARGE SCALE GENOMIC DNA]</scope>
    <source>
        <strain evidence="6 7">P36</strain>
    </source>
</reference>
<dbReference type="PROSITE" id="PS51078">
    <property type="entry name" value="ICLR_ED"/>
    <property type="match status" value="1"/>
</dbReference>
<dbReference type="EMBL" id="CP010643">
    <property type="protein sequence ID" value="ATG36312.1"/>
    <property type="molecule type" value="Genomic_DNA"/>
</dbReference>
<dbReference type="InterPro" id="IPR005471">
    <property type="entry name" value="Tscrpt_reg_IclR_N"/>
</dbReference>
<protein>
    <submittedName>
        <fullName evidence="6">Transcriptional regulator, IclR family</fullName>
    </submittedName>
</protein>
<keyword evidence="1" id="KW-0805">Transcription regulation</keyword>
<evidence type="ECO:0000256" key="1">
    <source>
        <dbReference type="ARBA" id="ARBA00023015"/>
    </source>
</evidence>
<accession>A0ABM6PF18</accession>
<evidence type="ECO:0000256" key="2">
    <source>
        <dbReference type="ARBA" id="ARBA00023125"/>
    </source>
</evidence>
<dbReference type="PROSITE" id="PS51077">
    <property type="entry name" value="HTH_ICLR"/>
    <property type="match status" value="1"/>
</dbReference>
<keyword evidence="3" id="KW-0804">Transcription</keyword>
<dbReference type="SUPFAM" id="SSF55781">
    <property type="entry name" value="GAF domain-like"/>
    <property type="match status" value="1"/>
</dbReference>
<reference evidence="6 7" key="2">
    <citation type="journal article" date="2017" name="Genome Biol. Evol.">
        <title>Trajectories and Drivers of Genome Evolution in Surface-Associated Marine Phaeobacter.</title>
        <authorList>
            <person name="Freese H.M."/>
            <person name="Sikorski J."/>
            <person name="Bunk B."/>
            <person name="Scheuner C."/>
            <person name="Meier-Kolthoff J.P."/>
            <person name="Sproer C."/>
            <person name="Gram L."/>
            <person name="Overmann J."/>
        </authorList>
    </citation>
    <scope>NUCLEOTIDE SEQUENCE [LARGE SCALE GENOMIC DNA]</scope>
    <source>
        <strain evidence="6 7">P36</strain>
    </source>
</reference>
<dbReference type="Proteomes" id="UP000218891">
    <property type="component" value="Chromosome"/>
</dbReference>
<gene>
    <name evidence="6" type="ORF">PhaeoP36_02187</name>
</gene>
<dbReference type="Pfam" id="PF09339">
    <property type="entry name" value="HTH_IclR"/>
    <property type="match status" value="1"/>
</dbReference>
<evidence type="ECO:0000259" key="4">
    <source>
        <dbReference type="PROSITE" id="PS51077"/>
    </source>
</evidence>
<dbReference type="PANTHER" id="PTHR30136">
    <property type="entry name" value="HELIX-TURN-HELIX TRANSCRIPTIONAL REGULATOR, ICLR FAMILY"/>
    <property type="match status" value="1"/>
</dbReference>
<keyword evidence="7" id="KW-1185">Reference proteome</keyword>
<reference evidence="6 7" key="1">
    <citation type="journal article" date="2017" name="Front. Microbiol.">
        <title>Phaeobacter piscinae sp. nov., a species of the Roseobacter group and potential aquaculture probiont.</title>
        <authorList>
            <person name="Sonnenschein E.C."/>
            <person name="Phippen C.B.W."/>
            <person name="Nielsen K.F."/>
            <person name="Mateiu R.V."/>
            <person name="Melchiorsen J."/>
            <person name="Gram L."/>
            <person name="Overmann J."/>
            <person name="Freese H.M."/>
        </authorList>
    </citation>
    <scope>NUCLEOTIDE SEQUENCE [LARGE SCALE GENOMIC DNA]</scope>
    <source>
        <strain evidence="6 7">P36</strain>
    </source>
</reference>
<dbReference type="InterPro" id="IPR014757">
    <property type="entry name" value="Tscrpt_reg_IclR_C"/>
</dbReference>
<feature type="domain" description="HTH iclR-type" evidence="4">
    <location>
        <begin position="13"/>
        <end position="75"/>
    </location>
</feature>
<dbReference type="InterPro" id="IPR036390">
    <property type="entry name" value="WH_DNA-bd_sf"/>
</dbReference>
<feature type="domain" description="IclR-ED" evidence="5">
    <location>
        <begin position="76"/>
        <end position="259"/>
    </location>
</feature>
<reference evidence="6 7" key="3">
    <citation type="journal article" date="2017" name="Int. J. Syst. Evol. Microbiol.">
        <title>Adaptation of Surface-Associated Bacteria to the Open Ocean: A Genomically Distinct Subpopulation of Phaeobacter gallaeciensis Colonizes Pacific Mesozooplankton.</title>
        <authorList>
            <person name="Freese H.M."/>
            <person name="Methner A."/>
            <person name="Overmann J."/>
        </authorList>
    </citation>
    <scope>NUCLEOTIDE SEQUENCE [LARGE SCALE GENOMIC DNA]</scope>
    <source>
        <strain evidence="6 7">P36</strain>
    </source>
</reference>
<organism evidence="6 7">
    <name type="scientific">Phaeobacter piscinae</name>
    <dbReference type="NCBI Taxonomy" id="1580596"/>
    <lineage>
        <taxon>Bacteria</taxon>
        <taxon>Pseudomonadati</taxon>
        <taxon>Pseudomonadota</taxon>
        <taxon>Alphaproteobacteria</taxon>
        <taxon>Rhodobacterales</taxon>
        <taxon>Roseobacteraceae</taxon>
        <taxon>Phaeobacter</taxon>
    </lineage>
</organism>
<dbReference type="InterPro" id="IPR050707">
    <property type="entry name" value="HTH_MetabolicPath_Reg"/>
</dbReference>
<dbReference type="SUPFAM" id="SSF46785">
    <property type="entry name" value="Winged helix' DNA-binding domain"/>
    <property type="match status" value="1"/>
</dbReference>
<dbReference type="SMART" id="SM00346">
    <property type="entry name" value="HTH_ICLR"/>
    <property type="match status" value="1"/>
</dbReference>
<evidence type="ECO:0000259" key="5">
    <source>
        <dbReference type="PROSITE" id="PS51078"/>
    </source>
</evidence>
<keyword evidence="2" id="KW-0238">DNA-binding</keyword>
<dbReference type="RefSeq" id="WP_096869159.1">
    <property type="nucleotide sequence ID" value="NZ_CP010643.1"/>
</dbReference>
<dbReference type="InterPro" id="IPR036388">
    <property type="entry name" value="WH-like_DNA-bd_sf"/>
</dbReference>
<proteinExistence type="predicted"/>
<dbReference type="InterPro" id="IPR029016">
    <property type="entry name" value="GAF-like_dom_sf"/>
</dbReference>
<evidence type="ECO:0000313" key="7">
    <source>
        <dbReference type="Proteomes" id="UP000218891"/>
    </source>
</evidence>
<name>A0ABM6PF18_9RHOB</name>
<dbReference type="PANTHER" id="PTHR30136:SF24">
    <property type="entry name" value="HTH-TYPE TRANSCRIPTIONAL REPRESSOR ALLR"/>
    <property type="match status" value="1"/>
</dbReference>
<dbReference type="Pfam" id="PF01614">
    <property type="entry name" value="IclR_C"/>
    <property type="match status" value="1"/>
</dbReference>
<evidence type="ECO:0000313" key="6">
    <source>
        <dbReference type="EMBL" id="ATG36312.1"/>
    </source>
</evidence>
<dbReference type="Gene3D" id="3.30.450.40">
    <property type="match status" value="1"/>
</dbReference>
<evidence type="ECO:0000256" key="3">
    <source>
        <dbReference type="ARBA" id="ARBA00023163"/>
    </source>
</evidence>